<feature type="region of interest" description="Disordered" evidence="1">
    <location>
        <begin position="606"/>
        <end position="638"/>
    </location>
</feature>
<comment type="caution">
    <text evidence="2">The sequence shown here is derived from an EMBL/GenBank/DDBJ whole genome shotgun (WGS) entry which is preliminary data.</text>
</comment>
<dbReference type="PANTHER" id="PTHR33671">
    <property type="entry name" value="N-METHYLTRANSFERASE, PUTATIVE (DUF688)-RELATED"/>
    <property type="match status" value="1"/>
</dbReference>
<evidence type="ECO:0000313" key="2">
    <source>
        <dbReference type="EMBL" id="KAH7293035.1"/>
    </source>
</evidence>
<feature type="compositionally biased region" description="Low complexity" evidence="1">
    <location>
        <begin position="356"/>
        <end position="371"/>
    </location>
</feature>
<organism evidence="2 3">
    <name type="scientific">Ceratopteris richardii</name>
    <name type="common">Triangle waterfern</name>
    <dbReference type="NCBI Taxonomy" id="49495"/>
    <lineage>
        <taxon>Eukaryota</taxon>
        <taxon>Viridiplantae</taxon>
        <taxon>Streptophyta</taxon>
        <taxon>Embryophyta</taxon>
        <taxon>Tracheophyta</taxon>
        <taxon>Polypodiopsida</taxon>
        <taxon>Polypodiidae</taxon>
        <taxon>Polypodiales</taxon>
        <taxon>Pteridineae</taxon>
        <taxon>Pteridaceae</taxon>
        <taxon>Parkerioideae</taxon>
        <taxon>Ceratopteris</taxon>
    </lineage>
</organism>
<evidence type="ECO:0000313" key="3">
    <source>
        <dbReference type="Proteomes" id="UP000825935"/>
    </source>
</evidence>
<feature type="compositionally biased region" description="Acidic residues" evidence="1">
    <location>
        <begin position="309"/>
        <end position="333"/>
    </location>
</feature>
<proteinExistence type="predicted"/>
<dbReference type="EMBL" id="CM035433">
    <property type="protein sequence ID" value="KAH7293035.1"/>
    <property type="molecule type" value="Genomic_DNA"/>
</dbReference>
<protein>
    <submittedName>
        <fullName evidence="2">Uncharacterized protein</fullName>
    </submittedName>
</protein>
<feature type="compositionally biased region" description="Basic and acidic residues" evidence="1">
    <location>
        <begin position="375"/>
        <end position="384"/>
    </location>
</feature>
<dbReference type="Pfam" id="PF05097">
    <property type="entry name" value="DUF688"/>
    <property type="match status" value="1"/>
</dbReference>
<dbReference type="PANTHER" id="PTHR33671:SF2">
    <property type="entry name" value="N-METHYLTRANSFERASE, PUTATIVE (DUF688)-RELATED"/>
    <property type="match status" value="1"/>
</dbReference>
<evidence type="ECO:0000256" key="1">
    <source>
        <dbReference type="SAM" id="MobiDB-lite"/>
    </source>
</evidence>
<dbReference type="InterPro" id="IPR007789">
    <property type="entry name" value="DUF688"/>
</dbReference>
<feature type="region of interest" description="Disordered" evidence="1">
    <location>
        <begin position="537"/>
        <end position="556"/>
    </location>
</feature>
<name>A0A8T2RBX9_CERRI</name>
<accession>A0A8T2RBX9</accession>
<feature type="compositionally biased region" description="Basic and acidic residues" evidence="1">
    <location>
        <begin position="606"/>
        <end position="619"/>
    </location>
</feature>
<sequence>MGRWEKPEPESNHVWNVVSHSAEQGSRSSLDYTSPIRAMKAHSPSPFFKLSSELSRQPLRVAGAVPFGWEQSPGCRKQDSFAVSNSIRPMTELMHILPNKQPDSSLPDRSPSDSHSLDVPFEQGDLEHPDALRDSASRSRSSSASSSISRRCPSSSVLHTPVLRKPSNQLGDGLSDSASDVFTATLGGGSVNNSMMLSGGPPRPPGTPMDARDFIIRRFLPAAHKIAWDLPQTPSRRFMRTPATPSHGHGGLVDFGQGGCSEQWPIGGPKEGHMASPSFHAPLSVMSPPRRKQMPQGSFRTMRTNTFDNENEDEDTEGEDENIVSGDDEDGEIEPPSTAKACGFLPFRLPIPIYSRRGTTRLSSSSRSQQRNQKLVKEKGRASKDGSSFPKRTNNSSAKRIIKILQEEHQPSSLQGVSCVEKTMIFHRKTPSDSASDLRKYGDEASDSGSFYDVPSRFCSPSPSARQHENAMFLQTDPRFSSLRSSRRPFPFSHNEIMQNSATARFAHQNLPGADVHGCTMQSPLNSTLAAFPAELRSPSSLSPHHGRSERSQCISDNVLYDDNQEETVHMSRSVPRSLFQSKARHILDDQTTIADLQQGNLHRNAHTEGDVDMGKSVERCNGSSRHGERDRNDYGYNGNMQSTGVTCTTTTHKHACRQAPILTEGHSHAMHWKLCGIRAGANEVQWRASQDVHEAEITNNELSTHSNFFPLLPKSPTHSWLERAMPSVTTAGESPNALSRLGYQQTNTVARAVDCESSYTSMKSPAAASDSRWESLVKASHQKLFRKSQVVSPGVN</sequence>
<keyword evidence="3" id="KW-1185">Reference proteome</keyword>
<feature type="compositionally biased region" description="Polar residues" evidence="1">
    <location>
        <begin position="166"/>
        <end position="176"/>
    </location>
</feature>
<gene>
    <name evidence="2" type="ORF">KP509_28G008900</name>
</gene>
<reference evidence="2" key="1">
    <citation type="submission" date="2021-08" db="EMBL/GenBank/DDBJ databases">
        <title>WGS assembly of Ceratopteris richardii.</title>
        <authorList>
            <person name="Marchant D.B."/>
            <person name="Chen G."/>
            <person name="Jenkins J."/>
            <person name="Shu S."/>
            <person name="Leebens-Mack J."/>
            <person name="Grimwood J."/>
            <person name="Schmutz J."/>
            <person name="Soltis P."/>
            <person name="Soltis D."/>
            <person name="Chen Z.-H."/>
        </authorList>
    </citation>
    <scope>NUCLEOTIDE SEQUENCE</scope>
    <source>
        <strain evidence="2">Whitten #5841</strain>
        <tissue evidence="2">Leaf</tissue>
    </source>
</reference>
<feature type="region of interest" description="Disordered" evidence="1">
    <location>
        <begin position="356"/>
        <end position="397"/>
    </location>
</feature>
<dbReference type="AlphaFoldDB" id="A0A8T2RBX9"/>
<feature type="region of interest" description="Disordered" evidence="1">
    <location>
        <begin position="98"/>
        <end position="176"/>
    </location>
</feature>
<feature type="compositionally biased region" description="Low complexity" evidence="1">
    <location>
        <begin position="138"/>
        <end position="156"/>
    </location>
</feature>
<feature type="compositionally biased region" description="Basic and acidic residues" evidence="1">
    <location>
        <begin position="125"/>
        <end position="137"/>
    </location>
</feature>
<feature type="region of interest" description="Disordered" evidence="1">
    <location>
        <begin position="268"/>
        <end position="341"/>
    </location>
</feature>
<dbReference type="Proteomes" id="UP000825935">
    <property type="component" value="Chromosome 28"/>
</dbReference>